<feature type="transmembrane region" description="Helical" evidence="1">
    <location>
        <begin position="53"/>
        <end position="70"/>
    </location>
</feature>
<dbReference type="GeneID" id="96777887"/>
<feature type="transmembrane region" description="Helical" evidence="1">
    <location>
        <begin position="171"/>
        <end position="190"/>
    </location>
</feature>
<accession>A0A6I2U8Z4</accession>
<name>A0A6I2U8Z4_9FIRM</name>
<feature type="transmembrane region" description="Helical" evidence="1">
    <location>
        <begin position="106"/>
        <end position="128"/>
    </location>
</feature>
<gene>
    <name evidence="2" type="ORF">FYJ84_03075</name>
</gene>
<feature type="transmembrane region" description="Helical" evidence="1">
    <location>
        <begin position="282"/>
        <end position="298"/>
    </location>
</feature>
<evidence type="ECO:0000313" key="2">
    <source>
        <dbReference type="EMBL" id="MSU07973.1"/>
    </source>
</evidence>
<dbReference type="InterPro" id="IPR051533">
    <property type="entry name" value="WaaL-like"/>
</dbReference>
<sequence length="304" mass="33182">MGIWNQLMYIVMMLFALTSNVSIAATSVCIVLGALVMIAQKVCTGSLPDMDKGLVKIVAVYCVLQVVAALMAPDPADSLGEVWGIIYRLSPLFMGIGYLQTRRRMAWILVAFAVSVLVCDAMGAYQLVVWDDYAPVGASSAASFYATHLLMAIPIFYLMCHQDEGVFAKKAIPAFMLVVSIAMYIVVSWSDWSGQADWASVLSQSSFVKIFAEGGLVGLASFVMLQGYILYRLVKLYQAEKSISRSVNTASYGMIGILVLAGIHLEGMTESSMLQISIMREYWLLIGLLLAAGKMRLLEAGKME</sequence>
<keyword evidence="3" id="KW-1185">Reference proteome</keyword>
<feature type="transmembrane region" description="Helical" evidence="1">
    <location>
        <begin position="140"/>
        <end position="159"/>
    </location>
</feature>
<reference evidence="2 3" key="1">
    <citation type="submission" date="2019-08" db="EMBL/GenBank/DDBJ databases">
        <title>In-depth cultivation of the pig gut microbiome towards novel bacterial diversity and tailored functional studies.</title>
        <authorList>
            <person name="Wylensek D."/>
            <person name="Hitch T.C.A."/>
            <person name="Clavel T."/>
        </authorList>
    </citation>
    <scope>NUCLEOTIDE SEQUENCE [LARGE SCALE GENOMIC DNA]</scope>
    <source>
        <strain evidence="2 3">WCA-693-APC-5D-A</strain>
    </source>
</reference>
<dbReference type="PANTHER" id="PTHR37422">
    <property type="entry name" value="TEICHURONIC ACID BIOSYNTHESIS PROTEIN TUAE"/>
    <property type="match status" value="1"/>
</dbReference>
<protein>
    <submittedName>
        <fullName evidence="2">Uncharacterized protein</fullName>
    </submittedName>
</protein>
<dbReference type="Proteomes" id="UP000433181">
    <property type="component" value="Unassembled WGS sequence"/>
</dbReference>
<feature type="transmembrane region" description="Helical" evidence="1">
    <location>
        <begin position="82"/>
        <end position="99"/>
    </location>
</feature>
<feature type="transmembrane region" description="Helical" evidence="1">
    <location>
        <begin position="243"/>
        <end position="262"/>
    </location>
</feature>
<proteinExistence type="predicted"/>
<dbReference type="RefSeq" id="WP_154406058.1">
    <property type="nucleotide sequence ID" value="NZ_JAQXJM010000156.1"/>
</dbReference>
<keyword evidence="1" id="KW-0812">Transmembrane</keyword>
<keyword evidence="1" id="KW-1133">Transmembrane helix</keyword>
<organism evidence="2 3">
    <name type="scientific">Anaerovibrio slackiae</name>
    <dbReference type="NCBI Taxonomy" id="2652309"/>
    <lineage>
        <taxon>Bacteria</taxon>
        <taxon>Bacillati</taxon>
        <taxon>Bacillota</taxon>
        <taxon>Negativicutes</taxon>
        <taxon>Selenomonadales</taxon>
        <taxon>Selenomonadaceae</taxon>
        <taxon>Anaerovibrio</taxon>
    </lineage>
</organism>
<evidence type="ECO:0000256" key="1">
    <source>
        <dbReference type="SAM" id="Phobius"/>
    </source>
</evidence>
<dbReference type="AlphaFoldDB" id="A0A6I2U8Z4"/>
<comment type="caution">
    <text evidence="2">The sequence shown here is derived from an EMBL/GenBank/DDBJ whole genome shotgun (WGS) entry which is preliminary data.</text>
</comment>
<feature type="transmembrane region" description="Helical" evidence="1">
    <location>
        <begin position="6"/>
        <end position="32"/>
    </location>
</feature>
<dbReference type="EMBL" id="VUNR01000004">
    <property type="protein sequence ID" value="MSU07973.1"/>
    <property type="molecule type" value="Genomic_DNA"/>
</dbReference>
<dbReference type="PANTHER" id="PTHR37422:SF23">
    <property type="entry name" value="TEICHURONIC ACID BIOSYNTHESIS PROTEIN TUAE"/>
    <property type="match status" value="1"/>
</dbReference>
<evidence type="ECO:0000313" key="3">
    <source>
        <dbReference type="Proteomes" id="UP000433181"/>
    </source>
</evidence>
<feature type="transmembrane region" description="Helical" evidence="1">
    <location>
        <begin position="210"/>
        <end position="231"/>
    </location>
</feature>
<keyword evidence="1" id="KW-0472">Membrane</keyword>